<evidence type="ECO:0000256" key="8">
    <source>
        <dbReference type="ARBA" id="ARBA00022692"/>
    </source>
</evidence>
<dbReference type="RefSeq" id="WP_264488956.1">
    <property type="nucleotide sequence ID" value="NZ_JAPDDT010000010.1"/>
</dbReference>
<dbReference type="EMBL" id="JAPDDT010000010">
    <property type="protein sequence ID" value="MCW1924847.1"/>
    <property type="molecule type" value="Genomic_DNA"/>
</dbReference>
<dbReference type="GO" id="GO:0004715">
    <property type="term" value="F:non-membrane spanning protein tyrosine kinase activity"/>
    <property type="evidence" value="ECO:0007669"/>
    <property type="project" value="UniProtKB-EC"/>
</dbReference>
<keyword evidence="12 18" id="KW-1133">Transmembrane helix</keyword>
<evidence type="ECO:0000256" key="18">
    <source>
        <dbReference type="SAM" id="Phobius"/>
    </source>
</evidence>
<feature type="compositionally biased region" description="Polar residues" evidence="17">
    <location>
        <begin position="694"/>
        <end position="705"/>
    </location>
</feature>
<dbReference type="Pfam" id="PF13614">
    <property type="entry name" value="AAA_31"/>
    <property type="match status" value="1"/>
</dbReference>
<keyword evidence="8 18" id="KW-0812">Transmembrane</keyword>
<comment type="subcellular location">
    <subcellularLocation>
        <location evidence="1">Cell inner membrane</location>
        <topology evidence="1">Multi-pass membrane protein</topology>
    </subcellularLocation>
</comment>
<evidence type="ECO:0000256" key="1">
    <source>
        <dbReference type="ARBA" id="ARBA00004429"/>
    </source>
</evidence>
<feature type="compositionally biased region" description="Low complexity" evidence="17">
    <location>
        <begin position="712"/>
        <end position="721"/>
    </location>
</feature>
<comment type="similarity">
    <text evidence="2">Belongs to the CpsD/CapB family.</text>
</comment>
<dbReference type="PANTHER" id="PTHR32309:SF13">
    <property type="entry name" value="FERRIC ENTEROBACTIN TRANSPORT PROTEIN FEPE"/>
    <property type="match status" value="1"/>
</dbReference>
<keyword evidence="16" id="KW-0175">Coiled coil</keyword>
<evidence type="ECO:0000256" key="7">
    <source>
        <dbReference type="ARBA" id="ARBA00022679"/>
    </source>
</evidence>
<keyword evidence="22" id="KW-1185">Reference proteome</keyword>
<keyword evidence="7 21" id="KW-0808">Transferase</keyword>
<gene>
    <name evidence="21" type="ORF">OKA05_19945</name>
</gene>
<feature type="domain" description="Polysaccharide chain length determinant N-terminal" evidence="19">
    <location>
        <begin position="17"/>
        <end position="105"/>
    </location>
</feature>
<keyword evidence="9" id="KW-0547">Nucleotide-binding</keyword>
<dbReference type="NCBIfam" id="TIGR01007">
    <property type="entry name" value="eps_fam"/>
    <property type="match status" value="1"/>
</dbReference>
<dbReference type="Pfam" id="PF02706">
    <property type="entry name" value="Wzz"/>
    <property type="match status" value="1"/>
</dbReference>
<keyword evidence="11" id="KW-0067">ATP-binding</keyword>
<evidence type="ECO:0000259" key="20">
    <source>
        <dbReference type="Pfam" id="PF13614"/>
    </source>
</evidence>
<feature type="coiled-coil region" evidence="16">
    <location>
        <begin position="306"/>
        <end position="382"/>
    </location>
</feature>
<keyword evidence="13 18" id="KW-0472">Membrane</keyword>
<evidence type="ECO:0000256" key="16">
    <source>
        <dbReference type="SAM" id="Coils"/>
    </source>
</evidence>
<evidence type="ECO:0000313" key="22">
    <source>
        <dbReference type="Proteomes" id="UP001320876"/>
    </source>
</evidence>
<name>A0ABT3GMU3_9BACT</name>
<dbReference type="InterPro" id="IPR005702">
    <property type="entry name" value="Wzc-like_C"/>
</dbReference>
<comment type="similarity">
    <text evidence="3">Belongs to the etk/wzc family.</text>
</comment>
<evidence type="ECO:0000256" key="6">
    <source>
        <dbReference type="ARBA" id="ARBA00022519"/>
    </source>
</evidence>
<dbReference type="EC" id="2.7.10.2" evidence="4"/>
<dbReference type="CDD" id="cd05387">
    <property type="entry name" value="BY-kinase"/>
    <property type="match status" value="1"/>
</dbReference>
<accession>A0ABT3GMU3</accession>
<comment type="caution">
    <text evidence="21">The sequence shown here is derived from an EMBL/GenBank/DDBJ whole genome shotgun (WGS) entry which is preliminary data.</text>
</comment>
<feature type="transmembrane region" description="Helical" evidence="18">
    <location>
        <begin position="414"/>
        <end position="436"/>
    </location>
</feature>
<comment type="catalytic activity">
    <reaction evidence="15">
        <text>L-tyrosyl-[protein] + ATP = O-phospho-L-tyrosyl-[protein] + ADP + H(+)</text>
        <dbReference type="Rhea" id="RHEA:10596"/>
        <dbReference type="Rhea" id="RHEA-COMP:10136"/>
        <dbReference type="Rhea" id="RHEA-COMP:20101"/>
        <dbReference type="ChEBI" id="CHEBI:15378"/>
        <dbReference type="ChEBI" id="CHEBI:30616"/>
        <dbReference type="ChEBI" id="CHEBI:46858"/>
        <dbReference type="ChEBI" id="CHEBI:61978"/>
        <dbReference type="ChEBI" id="CHEBI:456216"/>
        <dbReference type="EC" id="2.7.10.2"/>
    </reaction>
</comment>
<feature type="domain" description="AAA" evidence="20">
    <location>
        <begin position="500"/>
        <end position="645"/>
    </location>
</feature>
<keyword evidence="14" id="KW-0829">Tyrosine-protein kinase</keyword>
<evidence type="ECO:0000256" key="2">
    <source>
        <dbReference type="ARBA" id="ARBA00007316"/>
    </source>
</evidence>
<dbReference type="InterPro" id="IPR003856">
    <property type="entry name" value="LPS_length_determ_N"/>
</dbReference>
<dbReference type="SUPFAM" id="SSF52540">
    <property type="entry name" value="P-loop containing nucleoside triphosphate hydrolases"/>
    <property type="match status" value="1"/>
</dbReference>
<organism evidence="21 22">
    <name type="scientific">Luteolibacter arcticus</name>
    <dbReference type="NCBI Taxonomy" id="1581411"/>
    <lineage>
        <taxon>Bacteria</taxon>
        <taxon>Pseudomonadati</taxon>
        <taxon>Verrucomicrobiota</taxon>
        <taxon>Verrucomicrobiia</taxon>
        <taxon>Verrucomicrobiales</taxon>
        <taxon>Verrucomicrobiaceae</taxon>
        <taxon>Luteolibacter</taxon>
    </lineage>
</organism>
<dbReference type="Gene3D" id="3.40.50.300">
    <property type="entry name" value="P-loop containing nucleotide triphosphate hydrolases"/>
    <property type="match status" value="1"/>
</dbReference>
<evidence type="ECO:0000256" key="17">
    <source>
        <dbReference type="SAM" id="MobiDB-lite"/>
    </source>
</evidence>
<evidence type="ECO:0000256" key="4">
    <source>
        <dbReference type="ARBA" id="ARBA00011903"/>
    </source>
</evidence>
<evidence type="ECO:0000256" key="10">
    <source>
        <dbReference type="ARBA" id="ARBA00022777"/>
    </source>
</evidence>
<proteinExistence type="inferred from homology"/>
<protein>
    <recommendedName>
        <fullName evidence="4">non-specific protein-tyrosine kinase</fullName>
        <ecNumber evidence="4">2.7.10.2</ecNumber>
    </recommendedName>
</protein>
<feature type="region of interest" description="Disordered" evidence="17">
    <location>
        <begin position="691"/>
        <end position="729"/>
    </location>
</feature>
<evidence type="ECO:0000256" key="12">
    <source>
        <dbReference type="ARBA" id="ARBA00022989"/>
    </source>
</evidence>
<evidence type="ECO:0000256" key="3">
    <source>
        <dbReference type="ARBA" id="ARBA00008883"/>
    </source>
</evidence>
<evidence type="ECO:0000256" key="9">
    <source>
        <dbReference type="ARBA" id="ARBA00022741"/>
    </source>
</evidence>
<evidence type="ECO:0000256" key="11">
    <source>
        <dbReference type="ARBA" id="ARBA00022840"/>
    </source>
</evidence>
<evidence type="ECO:0000313" key="21">
    <source>
        <dbReference type="EMBL" id="MCW1924847.1"/>
    </source>
</evidence>
<reference evidence="21 22" key="1">
    <citation type="submission" date="2022-10" db="EMBL/GenBank/DDBJ databases">
        <title>Luteolibacter arcticus strain CCTCC AB 2014275, whole genome shotgun sequencing project.</title>
        <authorList>
            <person name="Zhao G."/>
            <person name="Shen L."/>
        </authorList>
    </citation>
    <scope>NUCLEOTIDE SEQUENCE [LARGE SCALE GENOMIC DNA]</scope>
    <source>
        <strain evidence="21 22">CCTCC AB 2014275</strain>
    </source>
</reference>
<evidence type="ECO:0000256" key="14">
    <source>
        <dbReference type="ARBA" id="ARBA00023137"/>
    </source>
</evidence>
<dbReference type="Proteomes" id="UP001320876">
    <property type="component" value="Unassembled WGS sequence"/>
</dbReference>
<evidence type="ECO:0000259" key="19">
    <source>
        <dbReference type="Pfam" id="PF02706"/>
    </source>
</evidence>
<dbReference type="PANTHER" id="PTHR32309">
    <property type="entry name" value="TYROSINE-PROTEIN KINASE"/>
    <property type="match status" value="1"/>
</dbReference>
<dbReference type="InterPro" id="IPR027417">
    <property type="entry name" value="P-loop_NTPase"/>
</dbReference>
<sequence>MNQSTNPSEVSLHAIDYWQVVKNRYGVILLTFLLVFMTALVITYVMPKKYESIAVVQVRPKGTGTQVIPGMTDNRGQESSMATFLPTEFAVIKAQKTLDAAIENLDLVNRWNTDLESVRRTLKGIVDAQDIRGTSLIEIRVRYNDPKDAQKIAKEVAEAYRERRNKLQADNANQALDELRKAVIVQEDAVEDKRKLLSQIIRTEGIIYSGDQSVFQGSRGFDQADDAESAARAYVTLEQDKIQLESQIETLLKYDGPQLMNYASGLSLPDNIIPVLLPQFQTAKREYEGMKSQGRGERHPMMISSAKMLEEMEKDLVEAVANLRETLKAKLALSQEQLSRLKTRMDLKEEEAIKGGIAAQSFVDAKNDFETAQRLLEQLKVKQISEEMQTRITEEPIIMHEEPMISGVPVSPNVTLNLALGAVVGMIFGVGVAFFLEYLDTSVKSLEDVERYLQVPVLAVIPKDVGVLYKQSGMSPDAEAYRILRTNIEFNRKNPEDNAITVVSGGAGEGKSTTLVNLAYICAQGGYTTLMIDADLRRPRLHTFFDINNSVGLTNYLTTELMLEDVILQTPVDNLYFMPSGILPADAAGILNSRRMSELIQDVKQRFDLVLVDSPPILGVSDASVLASEVDLTMIVVQHRKLPRNMLMRVKQAVENVGGHVIGVVLNNVDVRSDSQYQYYTSYYTYYAPAESQPMPTSSASQGATQPPSPRQSPRGSSSSSDDSKQDLY</sequence>
<dbReference type="InterPro" id="IPR050445">
    <property type="entry name" value="Bact_polysacc_biosynth/exp"/>
</dbReference>
<evidence type="ECO:0000256" key="13">
    <source>
        <dbReference type="ARBA" id="ARBA00023136"/>
    </source>
</evidence>
<keyword evidence="10" id="KW-0418">Kinase</keyword>
<feature type="coiled-coil region" evidence="16">
    <location>
        <begin position="150"/>
        <end position="189"/>
    </location>
</feature>
<evidence type="ECO:0000256" key="15">
    <source>
        <dbReference type="ARBA" id="ARBA00051245"/>
    </source>
</evidence>
<keyword evidence="6" id="KW-0997">Cell inner membrane</keyword>
<dbReference type="InterPro" id="IPR025669">
    <property type="entry name" value="AAA_dom"/>
</dbReference>
<evidence type="ECO:0000256" key="5">
    <source>
        <dbReference type="ARBA" id="ARBA00022475"/>
    </source>
</evidence>
<feature type="transmembrane region" description="Helical" evidence="18">
    <location>
        <begin position="25"/>
        <end position="45"/>
    </location>
</feature>
<keyword evidence="5" id="KW-1003">Cell membrane</keyword>